<evidence type="ECO:0000256" key="2">
    <source>
        <dbReference type="SAM" id="SignalP"/>
    </source>
</evidence>
<evidence type="ECO:0000256" key="1">
    <source>
        <dbReference type="SAM" id="MobiDB-lite"/>
    </source>
</evidence>
<evidence type="ECO:0000313" key="3">
    <source>
        <dbReference type="EMBL" id="MFD1810923.1"/>
    </source>
</evidence>
<feature type="region of interest" description="Disordered" evidence="1">
    <location>
        <begin position="18"/>
        <end position="60"/>
    </location>
</feature>
<name>A0ABW4NXL3_9NOCA</name>
<sequence length="151" mass="15218">MRTLAAAALLALALTGCSDDESSDAATTPSTPVDTTQIPTVSPPSSVAMPDPPSEEMTSNQDLVDTHPIAFASYSVTGDAGDRVAVHFDSGAPECFGAAATVTETEASVTIALRTGTLPAAVGKACTMQVVPATLEVELDAPLGDRQVVSG</sequence>
<accession>A0ABW4NXL3</accession>
<dbReference type="RefSeq" id="WP_378483474.1">
    <property type="nucleotide sequence ID" value="NZ_JBHUFB010000002.1"/>
</dbReference>
<reference evidence="4" key="1">
    <citation type="journal article" date="2019" name="Int. J. Syst. Evol. Microbiol.">
        <title>The Global Catalogue of Microorganisms (GCM) 10K type strain sequencing project: providing services to taxonomists for standard genome sequencing and annotation.</title>
        <authorList>
            <consortium name="The Broad Institute Genomics Platform"/>
            <consortium name="The Broad Institute Genome Sequencing Center for Infectious Disease"/>
            <person name="Wu L."/>
            <person name="Ma J."/>
        </authorList>
    </citation>
    <scope>NUCLEOTIDE SEQUENCE [LARGE SCALE GENOMIC DNA]</scope>
    <source>
        <strain evidence="4">DT72</strain>
    </source>
</reference>
<dbReference type="EMBL" id="JBHUFB010000002">
    <property type="protein sequence ID" value="MFD1810923.1"/>
    <property type="molecule type" value="Genomic_DNA"/>
</dbReference>
<dbReference type="Proteomes" id="UP001597286">
    <property type="component" value="Unassembled WGS sequence"/>
</dbReference>
<evidence type="ECO:0000313" key="4">
    <source>
        <dbReference type="Proteomes" id="UP001597286"/>
    </source>
</evidence>
<organism evidence="3 4">
    <name type="scientific">Rhodococcus gannanensis</name>
    <dbReference type="NCBI Taxonomy" id="1960308"/>
    <lineage>
        <taxon>Bacteria</taxon>
        <taxon>Bacillati</taxon>
        <taxon>Actinomycetota</taxon>
        <taxon>Actinomycetes</taxon>
        <taxon>Mycobacteriales</taxon>
        <taxon>Nocardiaceae</taxon>
        <taxon>Rhodococcus</taxon>
    </lineage>
</organism>
<comment type="caution">
    <text evidence="3">The sequence shown here is derived from an EMBL/GenBank/DDBJ whole genome shotgun (WGS) entry which is preliminary data.</text>
</comment>
<feature type="signal peptide" evidence="2">
    <location>
        <begin position="1"/>
        <end position="18"/>
    </location>
</feature>
<feature type="compositionally biased region" description="Polar residues" evidence="1">
    <location>
        <begin position="24"/>
        <end position="45"/>
    </location>
</feature>
<feature type="chain" id="PRO_5046008259" description="Lipoprotein" evidence="2">
    <location>
        <begin position="19"/>
        <end position="151"/>
    </location>
</feature>
<evidence type="ECO:0008006" key="5">
    <source>
        <dbReference type="Google" id="ProtNLM"/>
    </source>
</evidence>
<dbReference type="PROSITE" id="PS51257">
    <property type="entry name" value="PROKAR_LIPOPROTEIN"/>
    <property type="match status" value="1"/>
</dbReference>
<gene>
    <name evidence="3" type="ORF">ACFSJG_01745</name>
</gene>
<keyword evidence="2" id="KW-0732">Signal</keyword>
<protein>
    <recommendedName>
        <fullName evidence="5">Lipoprotein</fullName>
    </recommendedName>
</protein>
<keyword evidence="4" id="KW-1185">Reference proteome</keyword>
<proteinExistence type="predicted"/>